<comment type="caution">
    <text evidence="2">The sequence shown here is derived from an EMBL/GenBank/DDBJ whole genome shotgun (WGS) entry which is preliminary data.</text>
</comment>
<evidence type="ECO:0000313" key="3">
    <source>
        <dbReference type="Proteomes" id="UP000283269"/>
    </source>
</evidence>
<dbReference type="PANTHER" id="PTHR35006:SF2">
    <property type="entry name" value="GLYOXALASE FAMILY PROTEIN (AFU_ORTHOLOGUE AFUA_5G14830)"/>
    <property type="match status" value="1"/>
</dbReference>
<reference evidence="2 3" key="1">
    <citation type="journal article" date="2018" name="Evol. Lett.">
        <title>Horizontal gene cluster transfer increased hallucinogenic mushroom diversity.</title>
        <authorList>
            <person name="Reynolds H.T."/>
            <person name="Vijayakumar V."/>
            <person name="Gluck-Thaler E."/>
            <person name="Korotkin H.B."/>
            <person name="Matheny P.B."/>
            <person name="Slot J.C."/>
        </authorList>
    </citation>
    <scope>NUCLEOTIDE SEQUENCE [LARGE SCALE GENOMIC DNA]</scope>
    <source>
        <strain evidence="2 3">2631</strain>
    </source>
</reference>
<dbReference type="InterPro" id="IPR029068">
    <property type="entry name" value="Glyas_Bleomycin-R_OHBP_Dase"/>
</dbReference>
<dbReference type="CDD" id="cd07262">
    <property type="entry name" value="VOC_like"/>
    <property type="match status" value="1"/>
</dbReference>
<evidence type="ECO:0000313" key="2">
    <source>
        <dbReference type="EMBL" id="PPQ81562.1"/>
    </source>
</evidence>
<accession>A0A409WST6</accession>
<dbReference type="InterPro" id="IPR004360">
    <property type="entry name" value="Glyas_Fos-R_dOase_dom"/>
</dbReference>
<name>A0A409WST6_PSICY</name>
<dbReference type="Gene3D" id="3.10.180.10">
    <property type="entry name" value="2,3-Dihydroxybiphenyl 1,2-Dioxygenase, domain 1"/>
    <property type="match status" value="1"/>
</dbReference>
<gene>
    <name evidence="2" type="ORF">CVT25_013405</name>
</gene>
<dbReference type="OrthoDB" id="10249419at2759"/>
<dbReference type="InterPro" id="IPR037523">
    <property type="entry name" value="VOC_core"/>
</dbReference>
<proteinExistence type="predicted"/>
<dbReference type="EMBL" id="NHYD01003237">
    <property type="protein sequence ID" value="PPQ81562.1"/>
    <property type="molecule type" value="Genomic_DNA"/>
</dbReference>
<dbReference type="AlphaFoldDB" id="A0A409WST6"/>
<organism evidence="2 3">
    <name type="scientific">Psilocybe cyanescens</name>
    <dbReference type="NCBI Taxonomy" id="93625"/>
    <lineage>
        <taxon>Eukaryota</taxon>
        <taxon>Fungi</taxon>
        <taxon>Dikarya</taxon>
        <taxon>Basidiomycota</taxon>
        <taxon>Agaricomycotina</taxon>
        <taxon>Agaricomycetes</taxon>
        <taxon>Agaricomycetidae</taxon>
        <taxon>Agaricales</taxon>
        <taxon>Agaricineae</taxon>
        <taxon>Strophariaceae</taxon>
        <taxon>Psilocybe</taxon>
    </lineage>
</organism>
<feature type="domain" description="VOC" evidence="1">
    <location>
        <begin position="2"/>
        <end position="139"/>
    </location>
</feature>
<dbReference type="Proteomes" id="UP000283269">
    <property type="component" value="Unassembled WGS sequence"/>
</dbReference>
<sequence length="142" mass="15546">MPFAHLVLTVRNVPKAQDFYAAALKPLGYKIQASVLDGKIVGFGEHSPELWISERHARKTEEERKALLKDSEQSGPAGELVHLAFAASSREQVDQFHVAAIAAGGTDNGTPGIRPRYAKNYYAAFVYDPEGRNIEAVYMGDA</sequence>
<keyword evidence="3" id="KW-1185">Reference proteome</keyword>
<dbReference type="PANTHER" id="PTHR35006">
    <property type="entry name" value="GLYOXALASE FAMILY PROTEIN (AFU_ORTHOLOGUE AFUA_5G14830)"/>
    <property type="match status" value="1"/>
</dbReference>
<dbReference type="SUPFAM" id="SSF54593">
    <property type="entry name" value="Glyoxalase/Bleomycin resistance protein/Dihydroxybiphenyl dioxygenase"/>
    <property type="match status" value="1"/>
</dbReference>
<dbReference type="PROSITE" id="PS51819">
    <property type="entry name" value="VOC"/>
    <property type="match status" value="1"/>
</dbReference>
<dbReference type="InParanoid" id="A0A409WST6"/>
<protein>
    <recommendedName>
        <fullName evidence="1">VOC domain-containing protein</fullName>
    </recommendedName>
</protein>
<dbReference type="STRING" id="93625.A0A409WST6"/>
<dbReference type="Pfam" id="PF00903">
    <property type="entry name" value="Glyoxalase"/>
    <property type="match status" value="1"/>
</dbReference>
<evidence type="ECO:0000259" key="1">
    <source>
        <dbReference type="PROSITE" id="PS51819"/>
    </source>
</evidence>